<keyword evidence="2" id="KW-1185">Reference proteome</keyword>
<dbReference type="EMBL" id="JAAAIN010000721">
    <property type="protein sequence ID" value="KAG0311392.1"/>
    <property type="molecule type" value="Genomic_DNA"/>
</dbReference>
<evidence type="ECO:0000313" key="1">
    <source>
        <dbReference type="EMBL" id="KAG0311392.1"/>
    </source>
</evidence>
<dbReference type="Proteomes" id="UP000823405">
    <property type="component" value="Unassembled WGS sequence"/>
</dbReference>
<comment type="caution">
    <text evidence="1">The sequence shown here is derived from an EMBL/GenBank/DDBJ whole genome shotgun (WGS) entry which is preliminary data.</text>
</comment>
<reference evidence="1" key="1">
    <citation type="journal article" date="2020" name="Fungal Divers.">
        <title>Resolving the Mortierellaceae phylogeny through synthesis of multi-gene phylogenetics and phylogenomics.</title>
        <authorList>
            <person name="Vandepol N."/>
            <person name="Liber J."/>
            <person name="Desiro A."/>
            <person name="Na H."/>
            <person name="Kennedy M."/>
            <person name="Barry K."/>
            <person name="Grigoriev I.V."/>
            <person name="Miller A.N."/>
            <person name="O'Donnell K."/>
            <person name="Stajich J.E."/>
            <person name="Bonito G."/>
        </authorList>
    </citation>
    <scope>NUCLEOTIDE SEQUENCE</scope>
    <source>
        <strain evidence="1">NVP60</strain>
    </source>
</reference>
<organism evidence="1 2">
    <name type="scientific">Linnemannia gamsii</name>
    <dbReference type="NCBI Taxonomy" id="64522"/>
    <lineage>
        <taxon>Eukaryota</taxon>
        <taxon>Fungi</taxon>
        <taxon>Fungi incertae sedis</taxon>
        <taxon>Mucoromycota</taxon>
        <taxon>Mortierellomycotina</taxon>
        <taxon>Mortierellomycetes</taxon>
        <taxon>Mortierellales</taxon>
        <taxon>Mortierellaceae</taxon>
        <taxon>Linnemannia</taxon>
    </lineage>
</organism>
<proteinExistence type="predicted"/>
<accession>A0A9P6R6N5</accession>
<evidence type="ECO:0000313" key="2">
    <source>
        <dbReference type="Proteomes" id="UP000823405"/>
    </source>
</evidence>
<name>A0A9P6R6N5_9FUNG</name>
<dbReference type="AlphaFoldDB" id="A0A9P6R6N5"/>
<feature type="non-terminal residue" evidence="1">
    <location>
        <position position="1"/>
    </location>
</feature>
<sequence length="279" mass="30208">MHLFNLNTMHQADVNTMSFDAQTAYTAATACNIAAPNATATNSNDFLGLLSSAQLMAFDLNPAFPSVPFTPQTMPMTSTSTSSSMPTYEMIPPVVSNTNLLPLPADMNNLLMGLSEAQLQLCEHLFQLPGNHNNNNLTTHDGTTVFPALNILHAGSDGGGIWPNVPQTAQGIMDQIQPTTVNHGNQGSVVTNTLLPTSSIHSVEKQQRQQQHQQDMSCRLEPPAIEFCGTTTGSSRKTSELLVAPYDRTVLVPNVIQQMQQQQQKQPILTSQQQPILAS</sequence>
<gene>
    <name evidence="1" type="ORF">BGZ97_011897</name>
</gene>
<protein>
    <submittedName>
        <fullName evidence="1">Uncharacterized protein</fullName>
    </submittedName>
</protein>